<feature type="transmembrane region" description="Helical" evidence="14">
    <location>
        <begin position="266"/>
        <end position="284"/>
    </location>
</feature>
<evidence type="ECO:0000256" key="6">
    <source>
        <dbReference type="ARBA" id="ARBA00022826"/>
    </source>
</evidence>
<dbReference type="Gene3D" id="1.20.120.350">
    <property type="entry name" value="Voltage-gated potassium channels. Chain C"/>
    <property type="match status" value="1"/>
</dbReference>
<evidence type="ECO:0000256" key="5">
    <source>
        <dbReference type="ARBA" id="ARBA00022692"/>
    </source>
</evidence>
<keyword evidence="6" id="KW-0631">Potassium channel</keyword>
<reference evidence="18" key="3">
    <citation type="journal article" date="2014" name="Nature">
        <title>Elephant shark genome provides unique insights into gnathostome evolution.</title>
        <authorList>
            <consortium name="International Elephant Shark Genome Sequencing Consortium"/>
            <person name="Venkatesh B."/>
            <person name="Lee A.P."/>
            <person name="Ravi V."/>
            <person name="Maurya A.K."/>
            <person name="Lian M.M."/>
            <person name="Swann J.B."/>
            <person name="Ohta Y."/>
            <person name="Flajnik M.F."/>
            <person name="Sutoh Y."/>
            <person name="Kasahara M."/>
            <person name="Hoon S."/>
            <person name="Gangu V."/>
            <person name="Roy S.W."/>
            <person name="Irimia M."/>
            <person name="Korzh V."/>
            <person name="Kondrychyn I."/>
            <person name="Lim Z.W."/>
            <person name="Tay B.H."/>
            <person name="Tohari S."/>
            <person name="Kong K.W."/>
            <person name="Ho S."/>
            <person name="Lorente-Galdos B."/>
            <person name="Quilez J."/>
            <person name="Marques-Bonet T."/>
            <person name="Raney B.J."/>
            <person name="Ingham P.W."/>
            <person name="Tay A."/>
            <person name="Hillier L.W."/>
            <person name="Minx P."/>
            <person name="Boehm T."/>
            <person name="Wilson R.K."/>
            <person name="Brenner S."/>
            <person name="Warren W.C."/>
        </authorList>
    </citation>
    <scope>NUCLEOTIDE SEQUENCE [LARGE SCALE GENOMIC DNA]</scope>
</reference>
<name>A0A4W3J7L0_CALMI</name>
<evidence type="ECO:0000256" key="4">
    <source>
        <dbReference type="ARBA" id="ARBA00022538"/>
    </source>
</evidence>
<keyword evidence="7" id="KW-0851">Voltage-gated channel</keyword>
<dbReference type="GO" id="GO:0008076">
    <property type="term" value="C:voltage-gated potassium channel complex"/>
    <property type="evidence" value="ECO:0007669"/>
    <property type="project" value="InterPro"/>
</dbReference>
<dbReference type="Pfam" id="PF00520">
    <property type="entry name" value="Ion_trans"/>
    <property type="match status" value="1"/>
</dbReference>
<dbReference type="InterPro" id="IPR027359">
    <property type="entry name" value="Volt_channel_dom_sf"/>
</dbReference>
<evidence type="ECO:0000256" key="14">
    <source>
        <dbReference type="SAM" id="Phobius"/>
    </source>
</evidence>
<dbReference type="OrthoDB" id="296522at2759"/>
<gene>
    <name evidence="17" type="primary">LOC103190430</name>
</gene>
<dbReference type="InParanoid" id="A0A4W3J7L0"/>
<evidence type="ECO:0000256" key="8">
    <source>
        <dbReference type="ARBA" id="ARBA00022958"/>
    </source>
</evidence>
<dbReference type="AlphaFoldDB" id="A0A4W3J7L0"/>
<dbReference type="Proteomes" id="UP000314986">
    <property type="component" value="Unassembled WGS sequence"/>
</dbReference>
<keyword evidence="2" id="KW-0813">Transport</keyword>
<dbReference type="GeneID" id="103190430"/>
<dbReference type="PANTHER" id="PTHR11537:SF65">
    <property type="entry name" value="BTB DOMAIN-CONTAINING PROTEIN"/>
    <property type="match status" value="1"/>
</dbReference>
<dbReference type="Pfam" id="PF02214">
    <property type="entry name" value="BTB_2"/>
    <property type="match status" value="1"/>
</dbReference>
<dbReference type="Ensembl" id="ENSCMIT00000028931.1">
    <property type="protein sequence ID" value="ENSCMIP00000028480.1"/>
    <property type="gene ID" value="ENSCMIG00000012364.1"/>
</dbReference>
<dbReference type="PRINTS" id="PR01494">
    <property type="entry name" value="KV9CHANNEL"/>
</dbReference>
<dbReference type="KEGG" id="cmk:103190430"/>
<reference evidence="18" key="1">
    <citation type="journal article" date="2006" name="Science">
        <title>Ancient noncoding elements conserved in the human genome.</title>
        <authorList>
            <person name="Venkatesh B."/>
            <person name="Kirkness E.F."/>
            <person name="Loh Y.H."/>
            <person name="Halpern A.L."/>
            <person name="Lee A.P."/>
            <person name="Johnson J."/>
            <person name="Dandona N."/>
            <person name="Viswanathan L.D."/>
            <person name="Tay A."/>
            <person name="Venter J.C."/>
            <person name="Strausberg R.L."/>
            <person name="Brenner S."/>
        </authorList>
    </citation>
    <scope>NUCLEOTIDE SEQUENCE [LARGE SCALE GENOMIC DNA]</scope>
</reference>
<feature type="coiled-coil region" evidence="13">
    <location>
        <begin position="172"/>
        <end position="199"/>
    </location>
</feature>
<evidence type="ECO:0000256" key="2">
    <source>
        <dbReference type="ARBA" id="ARBA00022448"/>
    </source>
</evidence>
<feature type="transmembrane region" description="Helical" evidence="14">
    <location>
        <begin position="225"/>
        <end position="246"/>
    </location>
</feature>
<protein>
    <submittedName>
        <fullName evidence="17">Potassium voltage-gated channel subfamily V member 2-like</fullName>
    </submittedName>
</protein>
<dbReference type="InterPro" id="IPR028325">
    <property type="entry name" value="VG_K_chnl"/>
</dbReference>
<reference evidence="18" key="2">
    <citation type="journal article" date="2007" name="PLoS Biol.">
        <title>Survey sequencing and comparative analysis of the elephant shark (Callorhinchus milii) genome.</title>
        <authorList>
            <person name="Venkatesh B."/>
            <person name="Kirkness E.F."/>
            <person name="Loh Y.H."/>
            <person name="Halpern A.L."/>
            <person name="Lee A.P."/>
            <person name="Johnson J."/>
            <person name="Dandona N."/>
            <person name="Viswanathan L.D."/>
            <person name="Tay A."/>
            <person name="Venter J.C."/>
            <person name="Strausberg R.L."/>
            <person name="Brenner S."/>
        </authorList>
    </citation>
    <scope>NUCLEOTIDE SEQUENCE [LARGE SCALE GENOMIC DNA]</scope>
</reference>
<evidence type="ECO:0000259" key="15">
    <source>
        <dbReference type="Pfam" id="PF00520"/>
    </source>
</evidence>
<feature type="domain" description="Ion transport" evidence="15">
    <location>
        <begin position="229"/>
        <end position="468"/>
    </location>
</feature>
<keyword evidence="4" id="KW-0633">Potassium transport</keyword>
<accession>A0A4W3J7L0</accession>
<dbReference type="FunFam" id="1.20.120.350:FF:000042">
    <property type="entry name" value="Potassium voltage-gated channel subfamily V member 2"/>
    <property type="match status" value="1"/>
</dbReference>
<evidence type="ECO:0000256" key="11">
    <source>
        <dbReference type="ARBA" id="ARBA00023136"/>
    </source>
</evidence>
<dbReference type="Gene3D" id="1.10.287.70">
    <property type="match status" value="1"/>
</dbReference>
<dbReference type="GO" id="GO:0001508">
    <property type="term" value="P:action potential"/>
    <property type="evidence" value="ECO:0007669"/>
    <property type="project" value="TreeGrafter"/>
</dbReference>
<keyword evidence="12" id="KW-0407">Ion channel</keyword>
<evidence type="ECO:0000256" key="7">
    <source>
        <dbReference type="ARBA" id="ARBA00022882"/>
    </source>
</evidence>
<dbReference type="Gene3D" id="3.30.710.10">
    <property type="entry name" value="Potassium Channel Kv1.1, Chain A"/>
    <property type="match status" value="1"/>
</dbReference>
<dbReference type="OMA" id="WMEQMEM"/>
<evidence type="ECO:0000256" key="13">
    <source>
        <dbReference type="SAM" id="Coils"/>
    </source>
</evidence>
<evidence type="ECO:0000313" key="18">
    <source>
        <dbReference type="Proteomes" id="UP000314986"/>
    </source>
</evidence>
<dbReference type="SUPFAM" id="SSF54695">
    <property type="entry name" value="POZ domain"/>
    <property type="match status" value="1"/>
</dbReference>
<keyword evidence="10" id="KW-0406">Ion transport</keyword>
<feature type="transmembrane region" description="Helical" evidence="14">
    <location>
        <begin position="438"/>
        <end position="459"/>
    </location>
</feature>
<organism evidence="17 18">
    <name type="scientific">Callorhinchus milii</name>
    <name type="common">Ghost shark</name>
    <dbReference type="NCBI Taxonomy" id="7868"/>
    <lineage>
        <taxon>Eukaryota</taxon>
        <taxon>Metazoa</taxon>
        <taxon>Chordata</taxon>
        <taxon>Craniata</taxon>
        <taxon>Vertebrata</taxon>
        <taxon>Chondrichthyes</taxon>
        <taxon>Holocephali</taxon>
        <taxon>Chimaeriformes</taxon>
        <taxon>Callorhinchidae</taxon>
        <taxon>Callorhinchus</taxon>
    </lineage>
</organism>
<reference evidence="17" key="4">
    <citation type="submission" date="2025-08" db="UniProtKB">
        <authorList>
            <consortium name="Ensembl"/>
        </authorList>
    </citation>
    <scope>IDENTIFICATION</scope>
</reference>
<evidence type="ECO:0000313" key="17">
    <source>
        <dbReference type="Ensembl" id="ENSCMIP00000028480.1"/>
    </source>
</evidence>
<keyword evidence="18" id="KW-1185">Reference proteome</keyword>
<evidence type="ECO:0000256" key="3">
    <source>
        <dbReference type="ARBA" id="ARBA00022475"/>
    </source>
</evidence>
<evidence type="ECO:0000256" key="10">
    <source>
        <dbReference type="ARBA" id="ARBA00023065"/>
    </source>
</evidence>
<keyword evidence="11 14" id="KW-0472">Membrane</keyword>
<dbReference type="GO" id="GO:0051260">
    <property type="term" value="P:protein homooligomerization"/>
    <property type="evidence" value="ECO:0007669"/>
    <property type="project" value="InterPro"/>
</dbReference>
<keyword evidence="8" id="KW-0630">Potassium</keyword>
<dbReference type="RefSeq" id="XP_007909400.1">
    <property type="nucleotide sequence ID" value="XM_007911209.2"/>
</dbReference>
<evidence type="ECO:0000256" key="1">
    <source>
        <dbReference type="ARBA" id="ARBA00004651"/>
    </source>
</evidence>
<dbReference type="InterPro" id="IPR003131">
    <property type="entry name" value="T1-type_BTB"/>
</dbReference>
<keyword evidence="3" id="KW-1003">Cell membrane</keyword>
<evidence type="ECO:0000256" key="12">
    <source>
        <dbReference type="ARBA" id="ARBA00023303"/>
    </source>
</evidence>
<keyword evidence="13" id="KW-0175">Coiled coil</keyword>
<dbReference type="FunFam" id="1.10.287.70:FF:000005">
    <property type="entry name" value="potassium voltage-gated channel subfamily G member 1"/>
    <property type="match status" value="1"/>
</dbReference>
<evidence type="ECO:0000259" key="16">
    <source>
        <dbReference type="Pfam" id="PF02214"/>
    </source>
</evidence>
<comment type="subcellular location">
    <subcellularLocation>
        <location evidence="1">Cell membrane</location>
        <topology evidence="1">Multi-pass membrane protein</topology>
    </subcellularLocation>
</comment>
<feature type="domain" description="Potassium channel tetramerisation-type BTB" evidence="16">
    <location>
        <begin position="68"/>
        <end position="167"/>
    </location>
</feature>
<dbReference type="InterPro" id="IPR005821">
    <property type="entry name" value="Ion_trans_dom"/>
</dbReference>
<sequence length="504" mass="58299">MKQLQKRRSSLFANLKIGDTTSFSQSIEEEENYIPFALDSSVKQWTSAHHLGPDEEQTENLQNKHQFLNINVGGSCFKIVHKAAAKFPKTRIGKLATMQDPVRKLELCDDYSVQTNEYFFDRNPQIFHSIFHFYQSGTLWIMDESCPTNFVEEIRYWGLHIKYTQPCCRILFEEKRDELKEYLKIQKELQAEVDFEEHEETFQKQCLGEIRRKVWNLMKNPYSSISAKLMAITSSLFVLISVVAMTLSTVQELQIQRPSGKTYMEMVENICIVFFTVEYLLRIFSAPKIKQFLKSVLNTMDLFAVLPFYIQFALEHYIEEGALHYYEDIEAVERVGKLGQILKIIRLTRIFRILKLARHSTGLRAFGFTLRQCYQQVCCLLLFIAMGIFTFSALIHSVEHDVPGTNFSSIPSAWWWAAVSISTVGYGDTTPETLLGRIVAFGCISFGIILNGMPISILFNKFSDYYTKLKEHEYSLAVKERGAIDFKRRAVKKLANCCNVTNQN</sequence>
<dbReference type="InterPro" id="IPR011333">
    <property type="entry name" value="SKP1/BTB/POZ_sf"/>
</dbReference>
<dbReference type="PRINTS" id="PR01491">
    <property type="entry name" value="KVCHANNEL"/>
</dbReference>
<evidence type="ECO:0000256" key="9">
    <source>
        <dbReference type="ARBA" id="ARBA00022989"/>
    </source>
</evidence>
<dbReference type="InterPro" id="IPR003971">
    <property type="entry name" value="K_chnl_volt-dep_Kv5/Kv9"/>
</dbReference>
<dbReference type="GO" id="GO:0005251">
    <property type="term" value="F:delayed rectifier potassium channel activity"/>
    <property type="evidence" value="ECO:0007669"/>
    <property type="project" value="TreeGrafter"/>
</dbReference>
<dbReference type="InterPro" id="IPR003968">
    <property type="entry name" value="K_chnl_volt-dep_Kv"/>
</dbReference>
<reference evidence="17" key="5">
    <citation type="submission" date="2025-09" db="UniProtKB">
        <authorList>
            <consortium name="Ensembl"/>
        </authorList>
    </citation>
    <scope>IDENTIFICATION</scope>
</reference>
<keyword evidence="5 14" id="KW-0812">Transmembrane</keyword>
<dbReference type="PANTHER" id="PTHR11537">
    <property type="entry name" value="VOLTAGE-GATED POTASSIUM CHANNEL"/>
    <property type="match status" value="1"/>
</dbReference>
<dbReference type="SUPFAM" id="SSF81324">
    <property type="entry name" value="Voltage-gated potassium channels"/>
    <property type="match status" value="1"/>
</dbReference>
<dbReference type="PRINTS" id="PR00169">
    <property type="entry name" value="KCHANNEL"/>
</dbReference>
<proteinExistence type="predicted"/>
<dbReference type="GeneTree" id="ENSGT00940000157438"/>
<dbReference type="STRING" id="7868.ENSCMIP00000028480"/>
<keyword evidence="9 14" id="KW-1133">Transmembrane helix</keyword>
<feature type="transmembrane region" description="Helical" evidence="14">
    <location>
        <begin position="374"/>
        <end position="395"/>
    </location>
</feature>